<evidence type="ECO:0000313" key="3">
    <source>
        <dbReference type="EMBL" id="ESS00887.1"/>
    </source>
</evidence>
<dbReference type="InterPro" id="IPR003680">
    <property type="entry name" value="Flavodoxin_fold"/>
</dbReference>
<organism evidence="3 4">
    <name type="scientific">Limosilactobacillus fermentum NB-22</name>
    <dbReference type="NCBI Taxonomy" id="1408443"/>
    <lineage>
        <taxon>Bacteria</taxon>
        <taxon>Bacillati</taxon>
        <taxon>Bacillota</taxon>
        <taxon>Bacilli</taxon>
        <taxon>Lactobacillales</taxon>
        <taxon>Lactobacillaceae</taxon>
        <taxon>Limosilactobacillus</taxon>
    </lineage>
</organism>
<evidence type="ECO:0000313" key="4">
    <source>
        <dbReference type="Proteomes" id="UP000018412"/>
    </source>
</evidence>
<reference evidence="3 4" key="2">
    <citation type="journal article" date="2015" name="Genome Announc.">
        <title>Draft Genome Sequence of Lactobacillus fermentum NB-22.</title>
        <authorList>
            <person name="Chaplin A.V."/>
            <person name="Shkoporov A.N."/>
            <person name="Efimov B.A."/>
            <person name="Pikina A.P."/>
            <person name="Borisova O.Y."/>
            <person name="Gladko I.A."/>
            <person name="Postnikova E.A."/>
            <person name="Lordkipanidze A.E."/>
            <person name="Kafarskaia L.I."/>
        </authorList>
    </citation>
    <scope>NUCLEOTIDE SEQUENCE [LARGE SCALE GENOMIC DNA]</scope>
    <source>
        <strain evidence="3 4">NB-22</strain>
    </source>
</reference>
<dbReference type="GO" id="GO:0003955">
    <property type="term" value="F:NAD(P)H dehydrogenase (quinone) activity"/>
    <property type="evidence" value="ECO:0007669"/>
    <property type="project" value="TreeGrafter"/>
</dbReference>
<accession>A0A829LW73</accession>
<dbReference type="SUPFAM" id="SSF52218">
    <property type="entry name" value="Flavoproteins"/>
    <property type="match status" value="1"/>
</dbReference>
<evidence type="ECO:0000259" key="2">
    <source>
        <dbReference type="Pfam" id="PF02525"/>
    </source>
</evidence>
<dbReference type="Gene3D" id="3.40.50.360">
    <property type="match status" value="1"/>
</dbReference>
<keyword evidence="1" id="KW-0560">Oxidoreductase</keyword>
<name>A0A829LW73_LIMFE</name>
<dbReference type="EMBL" id="AYHA01000134">
    <property type="protein sequence ID" value="ESS00887.1"/>
    <property type="molecule type" value="Genomic_DNA"/>
</dbReference>
<proteinExistence type="predicted"/>
<dbReference type="GO" id="GO:0010181">
    <property type="term" value="F:FMN binding"/>
    <property type="evidence" value="ECO:0007669"/>
    <property type="project" value="TreeGrafter"/>
</dbReference>
<comment type="caution">
    <text evidence="3">The sequence shown here is derived from an EMBL/GenBank/DDBJ whole genome shotgun (WGS) entry which is preliminary data.</text>
</comment>
<sequence length="183" mass="20394">MANLIMKTTVFLFHPNFANSRVNKALAAGLPGDIEVRDMYALYPDFQIDVAKEQAVMEESDRIVLQTPMYWYSGTPLLKKWEDDVLTYGWAYGSDGNALHGKELLVAITPGANNYGAGKFVPYTVYELLRPFQAMGNLIGTKFVTPFVTTGASSISDEDLAKRVKEYADYLSQDELKVLGAFE</sequence>
<reference evidence="4" key="1">
    <citation type="submission" date="2013-10" db="EMBL/GenBank/DDBJ databases">
        <title>Draft genome sequence of Lactobacillus fermentum NB-22.</title>
        <authorList>
            <person name="Chaplin A.V."/>
            <person name="Shkoporov A.N."/>
            <person name="Khokhlova E.V."/>
            <person name="Efimov B.A."/>
            <person name="Kafarskaia L.I."/>
        </authorList>
    </citation>
    <scope>NUCLEOTIDE SEQUENCE [LARGE SCALE GENOMIC DNA]</scope>
    <source>
        <strain evidence="4">NB-22</strain>
    </source>
</reference>
<dbReference type="Proteomes" id="UP000018412">
    <property type="component" value="Unassembled WGS sequence"/>
</dbReference>
<dbReference type="Pfam" id="PF02525">
    <property type="entry name" value="Flavodoxin_2"/>
    <property type="match status" value="1"/>
</dbReference>
<protein>
    <submittedName>
        <fullName evidence="3">NAD(P)H oxidoreductase</fullName>
    </submittedName>
</protein>
<dbReference type="AlphaFoldDB" id="A0A829LW73"/>
<evidence type="ECO:0000256" key="1">
    <source>
        <dbReference type="ARBA" id="ARBA00023002"/>
    </source>
</evidence>
<dbReference type="PANTHER" id="PTHR47307">
    <property type="entry name" value="GLUTATHIONE-REGULATED POTASSIUM-EFFLUX SYSTEM ANCILLARY PROTEIN KEFG"/>
    <property type="match status" value="1"/>
</dbReference>
<dbReference type="GO" id="GO:0009055">
    <property type="term" value="F:electron transfer activity"/>
    <property type="evidence" value="ECO:0007669"/>
    <property type="project" value="TreeGrafter"/>
</dbReference>
<dbReference type="InterPro" id="IPR029039">
    <property type="entry name" value="Flavoprotein-like_sf"/>
</dbReference>
<feature type="domain" description="Flavodoxin-like fold" evidence="2">
    <location>
        <begin position="6"/>
        <end position="170"/>
    </location>
</feature>
<dbReference type="PANTHER" id="PTHR47307:SF1">
    <property type="entry name" value="GLUTATHIONE-REGULATED POTASSIUM-EFFLUX SYSTEM ANCILLARY PROTEIN KEFG"/>
    <property type="match status" value="1"/>
</dbReference>
<dbReference type="InterPro" id="IPR046980">
    <property type="entry name" value="KefG/KefF"/>
</dbReference>
<gene>
    <name evidence="3" type="ORF">NB22_07500</name>
</gene>